<accession>A8ZP62</accession>
<keyword evidence="1" id="KW-0472">Membrane</keyword>
<name>A8ZP62_ACAM1</name>
<proteinExistence type="predicted"/>
<dbReference type="EMBL" id="CP000842">
    <property type="protein sequence ID" value="ABW32798.1"/>
    <property type="molecule type" value="Genomic_DNA"/>
</dbReference>
<protein>
    <submittedName>
        <fullName evidence="2">Uncharacterized protein</fullName>
    </submittedName>
</protein>
<dbReference type="Proteomes" id="UP000000268">
    <property type="component" value="Plasmid pREB5"/>
</dbReference>
<dbReference type="HOGENOM" id="CLU_2340359_0_0_3"/>
<keyword evidence="1" id="KW-1133">Transmembrane helix</keyword>
<gene>
    <name evidence="2" type="ordered locus">AM1_E0028</name>
</gene>
<reference evidence="2 3" key="1">
    <citation type="journal article" date="2008" name="Proc. Natl. Acad. Sci. U.S.A.">
        <title>Niche adaptation and genome expansion in the chlorophyll d-producing cyanobacterium Acaryochloris marina.</title>
        <authorList>
            <person name="Swingley W.D."/>
            <person name="Chen M."/>
            <person name="Cheung P.C."/>
            <person name="Conrad A.L."/>
            <person name="Dejesa L.C."/>
            <person name="Hao J."/>
            <person name="Honchak B.M."/>
            <person name="Karbach L.E."/>
            <person name="Kurdoglu A."/>
            <person name="Lahiri S."/>
            <person name="Mastrian S.D."/>
            <person name="Miyashita H."/>
            <person name="Page L."/>
            <person name="Ramakrishna P."/>
            <person name="Satoh S."/>
            <person name="Sattley W.M."/>
            <person name="Shimada Y."/>
            <person name="Taylor H.L."/>
            <person name="Tomo T."/>
            <person name="Tsuchiya T."/>
            <person name="Wang Z.T."/>
            <person name="Raymond J."/>
            <person name="Mimuro M."/>
            <person name="Blankenship R.E."/>
            <person name="Touchman J.W."/>
        </authorList>
    </citation>
    <scope>NUCLEOTIDE SEQUENCE [LARGE SCALE GENOMIC DNA]</scope>
    <source>
        <strain evidence="3">MBIC 11017</strain>
        <plasmid evidence="3">Plasmid pREB5</plasmid>
    </source>
</reference>
<evidence type="ECO:0000256" key="1">
    <source>
        <dbReference type="SAM" id="Phobius"/>
    </source>
</evidence>
<evidence type="ECO:0000313" key="2">
    <source>
        <dbReference type="EMBL" id="ABW32798.1"/>
    </source>
</evidence>
<sequence length="97" mass="10844">MTSDNQDTTPTRFSSLVDLSKDLLPILAVIGFLIGGLFFLINTSVAAIVPTSESRLLDKIADNRIEIELLRKDMNTQFEGVNQRLDRIEQLLQNGQP</sequence>
<feature type="transmembrane region" description="Helical" evidence="1">
    <location>
        <begin position="23"/>
        <end position="49"/>
    </location>
</feature>
<dbReference type="KEGG" id="amr:AM1_E0028"/>
<dbReference type="RefSeq" id="WP_012168052.1">
    <property type="nucleotide sequence ID" value="NC_009930.1"/>
</dbReference>
<keyword evidence="3" id="KW-1185">Reference proteome</keyword>
<evidence type="ECO:0000313" key="3">
    <source>
        <dbReference type="Proteomes" id="UP000000268"/>
    </source>
</evidence>
<keyword evidence="1" id="KW-0812">Transmembrane</keyword>
<dbReference type="AlphaFoldDB" id="A8ZP62"/>
<keyword evidence="2" id="KW-0614">Plasmid</keyword>
<organism evidence="2 3">
    <name type="scientific">Acaryochloris marina (strain MBIC 11017)</name>
    <dbReference type="NCBI Taxonomy" id="329726"/>
    <lineage>
        <taxon>Bacteria</taxon>
        <taxon>Bacillati</taxon>
        <taxon>Cyanobacteriota</taxon>
        <taxon>Cyanophyceae</taxon>
        <taxon>Acaryochloridales</taxon>
        <taxon>Acaryochloridaceae</taxon>
        <taxon>Acaryochloris</taxon>
    </lineage>
</organism>
<geneLocation type="plasmid" evidence="2 3">
    <name>pREB5</name>
</geneLocation>